<evidence type="ECO:0000256" key="1">
    <source>
        <dbReference type="SAM" id="MobiDB-lite"/>
    </source>
</evidence>
<evidence type="ECO:0000313" key="2">
    <source>
        <dbReference type="EMBL" id="SAM85546.1"/>
    </source>
</evidence>
<evidence type="ECO:0000313" key="3">
    <source>
        <dbReference type="Proteomes" id="UP000179920"/>
    </source>
</evidence>
<reference evidence="3" key="1">
    <citation type="submission" date="2016-04" db="EMBL/GenBank/DDBJ databases">
        <authorList>
            <person name="Guldener U."/>
            <person name="Guldener U."/>
        </authorList>
    </citation>
    <scope>NUCLEOTIDE SEQUENCE [LARGE SCALE GENOMIC DNA]</scope>
    <source>
        <strain evidence="3">UB2112</strain>
    </source>
</reference>
<feature type="region of interest" description="Disordered" evidence="1">
    <location>
        <begin position="92"/>
        <end position="129"/>
    </location>
</feature>
<feature type="compositionally biased region" description="Low complexity" evidence="1">
    <location>
        <begin position="118"/>
        <end position="129"/>
    </location>
</feature>
<protein>
    <submittedName>
        <fullName evidence="2">Uncharacterized protein</fullName>
    </submittedName>
</protein>
<proteinExistence type="predicted"/>
<accession>A0A1K0GBW3</accession>
<dbReference type="AlphaFoldDB" id="A0A1K0GBW3"/>
<sequence>MLRGSTCSTWLHNHPMVSKHLRPHALRGTYLGFSDAPHAIKGHKVWLPELDHVVVTKDIQFSELEQPNPLHRPVLASDSKLLHSYTWLPRNEVPDDAESDDVTSPSLPLYSRQRDSEPQSSSSSSDFSSFGHEWDRMMAEIEEAGEVIMDIDAITADLQADLDATQSEGVNIPQRLTHVESQENVSLLETPHSDVVADVYDGVSVLEFTRTELPDPSNLLGYTAFATTCSAVKHSGTQISTVSSHHLDRMAFAVTVMDGVSSCVPETRNLW</sequence>
<dbReference type="Proteomes" id="UP000179920">
    <property type="component" value="Chromosome XVIII"/>
</dbReference>
<gene>
    <name evidence="2" type="ORF">UBRO_20006</name>
</gene>
<dbReference type="EMBL" id="LT558134">
    <property type="protein sequence ID" value="SAM85546.1"/>
    <property type="molecule type" value="Genomic_DNA"/>
</dbReference>
<organism evidence="2 3">
    <name type="scientific">Ustilago bromivora</name>
    <dbReference type="NCBI Taxonomy" id="307758"/>
    <lineage>
        <taxon>Eukaryota</taxon>
        <taxon>Fungi</taxon>
        <taxon>Dikarya</taxon>
        <taxon>Basidiomycota</taxon>
        <taxon>Ustilaginomycotina</taxon>
        <taxon>Ustilaginomycetes</taxon>
        <taxon>Ustilaginales</taxon>
        <taxon>Ustilaginaceae</taxon>
        <taxon>Ustilago</taxon>
    </lineage>
</organism>
<name>A0A1K0GBW3_9BASI</name>